<dbReference type="STRING" id="545695.TREAZ_2772"/>
<accession>F5YD41</accession>
<dbReference type="InterPro" id="IPR001789">
    <property type="entry name" value="Sig_transdc_resp-reg_receiver"/>
</dbReference>
<reference evidence="4" key="1">
    <citation type="submission" date="2009-12" db="EMBL/GenBank/DDBJ databases">
        <title>Complete sequence of Treponema azotonutricium strain ZAS-9.</title>
        <authorList>
            <person name="Tetu S.G."/>
            <person name="Matson E."/>
            <person name="Ren Q."/>
            <person name="Seshadri R."/>
            <person name="Elbourne L."/>
            <person name="Hassan K.A."/>
            <person name="Durkin A."/>
            <person name="Radune D."/>
            <person name="Mohamoud Y."/>
            <person name="Shay R."/>
            <person name="Jin S."/>
            <person name="Zhang X."/>
            <person name="Lucey K."/>
            <person name="Ballor N.R."/>
            <person name="Ottesen E."/>
            <person name="Rosenthal R."/>
            <person name="Allen A."/>
            <person name="Leadbetter J.R."/>
            <person name="Paulsen I.T."/>
        </authorList>
    </citation>
    <scope>NUCLEOTIDE SEQUENCE [LARGE SCALE GENOMIC DNA]</scope>
    <source>
        <strain evidence="4">ATCC BAA-888 / DSM 13862 / ZAS-9</strain>
    </source>
</reference>
<proteinExistence type="predicted"/>
<evidence type="ECO:0000313" key="4">
    <source>
        <dbReference type="Proteomes" id="UP000009222"/>
    </source>
</evidence>
<dbReference type="EMBL" id="CP001841">
    <property type="protein sequence ID" value="AEF80266.1"/>
    <property type="molecule type" value="Genomic_DNA"/>
</dbReference>
<evidence type="ECO:0000256" key="1">
    <source>
        <dbReference type="PROSITE-ProRule" id="PRU00169"/>
    </source>
</evidence>
<dbReference type="Pfam" id="PF12728">
    <property type="entry name" value="HTH_17"/>
    <property type="match status" value="1"/>
</dbReference>
<dbReference type="GO" id="GO:0003677">
    <property type="term" value="F:DNA binding"/>
    <property type="evidence" value="ECO:0007669"/>
    <property type="project" value="UniProtKB-KW"/>
</dbReference>
<dbReference type="KEGG" id="taz:TREAZ_2772"/>
<keyword evidence="3" id="KW-0238">DNA-binding</keyword>
<dbReference type="InParanoid" id="F5YD41"/>
<feature type="modified residue" description="4-aspartylphosphate" evidence="1">
    <location>
        <position position="131"/>
    </location>
</feature>
<keyword evidence="1" id="KW-0597">Phosphoprotein</keyword>
<dbReference type="GO" id="GO:0000160">
    <property type="term" value="P:phosphorelay signal transduction system"/>
    <property type="evidence" value="ECO:0007669"/>
    <property type="project" value="InterPro"/>
</dbReference>
<dbReference type="InterPro" id="IPR041657">
    <property type="entry name" value="HTH_17"/>
</dbReference>
<reference evidence="3 4" key="2">
    <citation type="journal article" date="2011" name="ISME J.">
        <title>RNA-seq reveals cooperative metabolic interactions between two termite-gut spirochete species in co-culture.</title>
        <authorList>
            <person name="Rosenthal A.Z."/>
            <person name="Matson E.G."/>
            <person name="Eldar A."/>
            <person name="Leadbetter J.R."/>
        </authorList>
    </citation>
    <scope>NUCLEOTIDE SEQUENCE [LARGE SCALE GENOMIC DNA]</scope>
    <source>
        <strain evidence="4">ATCC BAA-888 / DSM 13862 / ZAS-9</strain>
    </source>
</reference>
<gene>
    <name evidence="3" type="ordered locus">TREAZ_2772</name>
</gene>
<dbReference type="eggNOG" id="COG0745">
    <property type="taxonomic scope" value="Bacteria"/>
</dbReference>
<evidence type="ECO:0000313" key="3">
    <source>
        <dbReference type="EMBL" id="AEF80266.1"/>
    </source>
</evidence>
<feature type="domain" description="Response regulatory" evidence="2">
    <location>
        <begin position="80"/>
        <end position="192"/>
    </location>
</feature>
<dbReference type="SUPFAM" id="SSF52172">
    <property type="entry name" value="CheY-like"/>
    <property type="match status" value="1"/>
</dbReference>
<evidence type="ECO:0000259" key="2">
    <source>
        <dbReference type="PROSITE" id="PS50110"/>
    </source>
</evidence>
<dbReference type="OrthoDB" id="5416564at2"/>
<dbReference type="PROSITE" id="PS50110">
    <property type="entry name" value="RESPONSE_REGULATORY"/>
    <property type="match status" value="1"/>
</dbReference>
<dbReference type="Proteomes" id="UP000009222">
    <property type="component" value="Chromosome"/>
</dbReference>
<dbReference type="Gene3D" id="3.40.50.2300">
    <property type="match status" value="1"/>
</dbReference>
<dbReference type="HOGENOM" id="CLU_092045_0_0_12"/>
<protein>
    <submittedName>
        <fullName evidence="3">DNA-binding response regulator</fullName>
    </submittedName>
</protein>
<dbReference type="AlphaFoldDB" id="F5YD41"/>
<keyword evidence="4" id="KW-1185">Reference proteome</keyword>
<organism evidence="3 4">
    <name type="scientific">Leadbettera azotonutricia (strain ATCC BAA-888 / DSM 13862 / ZAS-9)</name>
    <name type="common">Treponema azotonutricium</name>
    <dbReference type="NCBI Taxonomy" id="545695"/>
    <lineage>
        <taxon>Bacteria</taxon>
        <taxon>Pseudomonadati</taxon>
        <taxon>Spirochaetota</taxon>
        <taxon>Spirochaetia</taxon>
        <taxon>Spirochaetales</taxon>
        <taxon>Breznakiellaceae</taxon>
        <taxon>Leadbettera</taxon>
    </lineage>
</organism>
<dbReference type="Gene3D" id="1.10.1660.10">
    <property type="match status" value="1"/>
</dbReference>
<sequence>MSRNGRRVKIFSALEVANICGVVNQTAINWIKNGYLKAFTTPGGQYRIYAKDLAAFLDKRGMGDSGEALQVLMEQANWDTLLIASNDEALNNRLKEQINGLLPNYEILQAFDGFDAGRQLAEEKPGFVLLDAALPGVDPSKLIRTVKEEVVFGKPFVFVMGTPGASIPDTADASFAKPPDLSKLAETIVSLEKQQQSAAIA</sequence>
<dbReference type="InterPro" id="IPR011006">
    <property type="entry name" value="CheY-like_superfamily"/>
</dbReference>
<name>F5YD41_LEAAZ</name>